<proteinExistence type="evidence at transcript level"/>
<name>B9W4A0_COTCN</name>
<reference evidence="1" key="1">
    <citation type="journal article" date="2009" name="Science">
        <title>Polydnaviruses of Braconid Wasps Derive from an Ancestral Nudivirus.</title>
        <authorList>
            <person name="Bezier A."/>
            <person name="Annaheim M."/>
            <person name="Herbiniere J."/>
            <person name="Wetterwald C."/>
            <person name="Gyapay G."/>
            <person name="Bernard-Samain S."/>
            <person name="Wincker P."/>
            <person name="Roditi I."/>
            <person name="Heller M."/>
            <person name="Belgahzi M."/>
            <person name="Pfister-Wilhem R."/>
            <person name="Periquet G."/>
            <person name="Dupuy C."/>
            <person name="Huguet E."/>
            <person name="Volkoff A.N."/>
            <person name="Lanzrein B."/>
            <person name="Drezen J.M."/>
        </authorList>
    </citation>
    <scope>NUCLEOTIDE SEQUENCE</scope>
    <source>
        <tissue evidence="1">Ovary</tissue>
    </source>
</reference>
<dbReference type="AlphaFoldDB" id="B9W4A0"/>
<accession>B9W4A0</accession>
<gene>
    <name evidence="1" type="primary">HzNVorf140-like</name>
</gene>
<protein>
    <submittedName>
        <fullName evidence="1">HzNVORF140-like protein</fullName>
    </submittedName>
</protein>
<evidence type="ECO:0000313" key="1">
    <source>
        <dbReference type="EMBL" id="CAR31588.1"/>
    </source>
</evidence>
<sequence>MSDREILFHENLMKCRSSTVNTRHAHLKKLQSMNIDINNLNNDNIVDILRQLQTTSNKNGRKLTPSYMNIIYSTLRRWNPSLTVKISKLGFSRRGRLVIDNPMNSIEIIGLKELIITIFRYAVTFKAVNYLRVPSRATIDTAIAMILILITNLSFNQLVKLRVRDLKTIAHDNSISITIKSGNSAVKVKKMANLYNPLFICVVNMVLSREEFMKRNFINNVDVKYNRVNIYDYNDEDEDYCDRINVNKIDDDDVRVISCKKDSINKTIHELYMRFHKKKSTISLGITLIEKMKKIKKIKDDLIDTEKILSLLSETNDDKEESESSNAMDI</sequence>
<dbReference type="EMBL" id="FM201575">
    <property type="protein sequence ID" value="CAR31588.1"/>
    <property type="molecule type" value="mRNA"/>
</dbReference>
<organism evidence="1">
    <name type="scientific">Cotesia congregata</name>
    <name type="common">Parasitoid wasp</name>
    <name type="synonym">Apanteles congregatus</name>
    <dbReference type="NCBI Taxonomy" id="51543"/>
    <lineage>
        <taxon>Eukaryota</taxon>
        <taxon>Metazoa</taxon>
        <taxon>Ecdysozoa</taxon>
        <taxon>Arthropoda</taxon>
        <taxon>Hexapoda</taxon>
        <taxon>Insecta</taxon>
        <taxon>Pterygota</taxon>
        <taxon>Neoptera</taxon>
        <taxon>Endopterygota</taxon>
        <taxon>Hymenoptera</taxon>
        <taxon>Apocrita</taxon>
        <taxon>Ichneumonoidea</taxon>
        <taxon>Braconidae</taxon>
        <taxon>Microgastrinae</taxon>
        <taxon>Cotesia</taxon>
    </lineage>
</organism>